<protein>
    <submittedName>
        <fullName evidence="2">Uncharacterized protein</fullName>
    </submittedName>
</protein>
<name>A0AB33TD03_9MYCO</name>
<dbReference type="EMBL" id="CSUW01000008">
    <property type="protein sequence ID" value="CPT48086.1"/>
    <property type="molecule type" value="Genomic_DNA"/>
</dbReference>
<organism evidence="2 3">
    <name type="scientific">Mycobacteroides abscessus</name>
    <dbReference type="NCBI Taxonomy" id="36809"/>
    <lineage>
        <taxon>Bacteria</taxon>
        <taxon>Bacillati</taxon>
        <taxon>Actinomycetota</taxon>
        <taxon>Actinomycetes</taxon>
        <taxon>Mycobacteriales</taxon>
        <taxon>Mycobacteriaceae</taxon>
        <taxon>Mycobacteroides</taxon>
    </lineage>
</organism>
<evidence type="ECO:0000313" key="3">
    <source>
        <dbReference type="Proteomes" id="UP000038487"/>
    </source>
</evidence>
<dbReference type="Proteomes" id="UP000038487">
    <property type="component" value="Unassembled WGS sequence"/>
</dbReference>
<comment type="caution">
    <text evidence="2">The sequence shown here is derived from an EMBL/GenBank/DDBJ whole genome shotgun (WGS) entry which is preliminary data.</text>
</comment>
<accession>A0AB33TD03</accession>
<reference evidence="2 3" key="1">
    <citation type="submission" date="2015-03" db="EMBL/GenBank/DDBJ databases">
        <authorList>
            <consortium name="Pathogen Informatics"/>
            <person name="Murphy D."/>
        </authorList>
    </citation>
    <scope>NUCLEOTIDE SEQUENCE [LARGE SCALE GENOMIC DNA]</scope>
    <source>
        <strain evidence="2 3">PAP036</strain>
    </source>
</reference>
<proteinExistence type="predicted"/>
<evidence type="ECO:0000313" key="2">
    <source>
        <dbReference type="EMBL" id="CPT48086.1"/>
    </source>
</evidence>
<gene>
    <name evidence="2" type="ORF">ERS075527_03607</name>
</gene>
<feature type="region of interest" description="Disordered" evidence="1">
    <location>
        <begin position="151"/>
        <end position="192"/>
    </location>
</feature>
<sequence>MRSVLSRSSPTLHLTWPPTDPQRSVYASAVSRLCALCGRAKSKLLSVDSNILRPGIRDSTFLSCFPKCLLHKRFPFYVLAFSRAPTHSKRTGWTYLPQNIESYFGYRHISRDVAITEGAAREDGKSTDLRRCRRWPDAGDSRLWRQRCVGGAASAHPRPGPSRSRRASGARHTWTRCSRPGPGHTWTWRSGPGRTRTRRALLPLEALARWLGGVVAGWQHRPSQVDPPGYRPHHQYCRIL</sequence>
<evidence type="ECO:0000256" key="1">
    <source>
        <dbReference type="SAM" id="MobiDB-lite"/>
    </source>
</evidence>
<dbReference type="AlphaFoldDB" id="A0AB33TD03"/>